<dbReference type="EMBL" id="JADWVN010000019">
    <property type="protein sequence ID" value="MBL7527050.1"/>
    <property type="molecule type" value="Genomic_DNA"/>
</dbReference>
<protein>
    <recommendedName>
        <fullName evidence="3">Ras-GEF domain-containing protein</fullName>
    </recommendedName>
</protein>
<keyword evidence="2" id="KW-1185">Reference proteome</keyword>
<proteinExistence type="predicted"/>
<dbReference type="Proteomes" id="UP000809910">
    <property type="component" value="Unassembled WGS sequence"/>
</dbReference>
<reference evidence="1 2" key="1">
    <citation type="submission" date="2020-12" db="EMBL/GenBank/DDBJ databases">
        <title>WGS of Legionella: environmental sample.</title>
        <authorList>
            <person name="Cristino S."/>
            <person name="Girolamini L."/>
            <person name="Salaris S."/>
            <person name="Pascale M.R."/>
            <person name="Mazzotta M."/>
            <person name="Orsini M."/>
            <person name="Grottola A."/>
        </authorList>
    </citation>
    <scope>NUCLEOTIDE SEQUENCE [LARGE SCALE GENOMIC DNA]</scope>
    <source>
        <strain evidence="1 2">30cs62</strain>
    </source>
</reference>
<dbReference type="RefSeq" id="WP_203107831.1">
    <property type="nucleotide sequence ID" value="NZ_JADOBG010000002.1"/>
</dbReference>
<comment type="caution">
    <text evidence="1">The sequence shown here is derived from an EMBL/GenBank/DDBJ whole genome shotgun (WGS) entry which is preliminary data.</text>
</comment>
<evidence type="ECO:0000313" key="2">
    <source>
        <dbReference type="Proteomes" id="UP000809910"/>
    </source>
</evidence>
<dbReference type="InterPro" id="IPR036964">
    <property type="entry name" value="RASGEF_cat_dom_sf"/>
</dbReference>
<dbReference type="Gene3D" id="1.10.840.10">
    <property type="entry name" value="Ras guanine-nucleotide exchange factors catalytic domain"/>
    <property type="match status" value="1"/>
</dbReference>
<accession>A0ABS1WCH1</accession>
<organism evidence="1 2">
    <name type="scientific">Legionella bononiensis</name>
    <dbReference type="NCBI Taxonomy" id="2793102"/>
    <lineage>
        <taxon>Bacteria</taxon>
        <taxon>Pseudomonadati</taxon>
        <taxon>Pseudomonadota</taxon>
        <taxon>Gammaproteobacteria</taxon>
        <taxon>Legionellales</taxon>
        <taxon>Legionellaceae</taxon>
        <taxon>Legionella</taxon>
    </lineage>
</organism>
<name>A0ABS1WCH1_9GAMM</name>
<evidence type="ECO:0000313" key="1">
    <source>
        <dbReference type="EMBL" id="MBL7527050.1"/>
    </source>
</evidence>
<sequence length="400" mass="47626">MRSNKFRDWLNQMGNQQFFFNPICSEQLDIVLTDKTVQKSIARSKKNQLLYSYVESKIVSDYASIIDCKLREVFYKLSLDDFRDPKGFECKDKSSFNQFNYFEIRNKLEFFLKQDIQQHHARPDAKLNAFRRWIDISDVLLRRHCYEGFLLVFTNLQLIASPNLIKGLPQGTQNTYHELCQLNSPNKNHLALRHFIKNNSNETDFSPLIFTYHAIAVINESILHIREQDIVLKSRKKEVRREIHRLQKEMDTDDFKKLHKLVENREHIPSYLKYGNRYIISLLREIKRIPKDLENNQKIVCEQTEQRTNLINTIAKEQRFKGKTLPDYLEKTCNRISFRYNKQNLERNLGIVTKEPVSPRDTAPSRLYSHSLLPSFWHRKGKSAEQHWNETFTPSCLHSR</sequence>
<gene>
    <name evidence="1" type="ORF">I5282_10760</name>
</gene>
<evidence type="ECO:0008006" key="3">
    <source>
        <dbReference type="Google" id="ProtNLM"/>
    </source>
</evidence>